<comment type="similarity">
    <text evidence="8">Belongs to the phosphoglycerate kinase family.</text>
</comment>
<dbReference type="EC" id="2.7.2.3" evidence="2 8"/>
<organism evidence="9 10">
    <name type="scientific">Candidatus Lloydbacteria bacterium RIFCSPHIGHO2_01_FULL_41_20</name>
    <dbReference type="NCBI Taxonomy" id="1798657"/>
    <lineage>
        <taxon>Bacteria</taxon>
        <taxon>Candidatus Lloydiibacteriota</taxon>
    </lineage>
</organism>
<sequence>MAVVHKNLSDKIKSIKNVLGLRGKRVLLRLDLNVPMERGCIVDATRIEKSLPTIKFLRKNKARIIIMSHLGDGSVSLKEVARYINKFVPVGFIPQVIGEKVEETISKMPEGGILVLENLRREKGELANNPFFSMSLSRLGDIYVNEAFSESHRACASIVSLPKFLPSFVGFQFEEEIRELSKVFIPKRPFLFILGGTKFETKLPLIEKYLKIADTVFVGGALMNSFFKSLGFEVGKTPAPGAGEKLKKLVRYKNLVLPTDVLVDDGLVRKIGEIRKDETIRDIGPESLAVLLSYIRKSKEILFNGPLGEYELGFDKTTKETLLKVAKTNARTIVGGGDTVVLISRLKIKDKFSFVSTAGGAMIQFLFMGTLPGIEALISNHLPPRK</sequence>
<evidence type="ECO:0000256" key="8">
    <source>
        <dbReference type="RuleBase" id="RU000532"/>
    </source>
</evidence>
<feature type="binding site" evidence="7">
    <location>
        <position position="311"/>
    </location>
    <ligand>
        <name>ATP</name>
        <dbReference type="ChEBI" id="CHEBI:30616"/>
    </ligand>
</feature>
<dbReference type="PROSITE" id="PS00111">
    <property type="entry name" value="PGLYCERATE_KINASE"/>
    <property type="match status" value="1"/>
</dbReference>
<keyword evidence="4" id="KW-0547">Nucleotide-binding</keyword>
<dbReference type="STRING" id="1798657.A2648_00220"/>
<evidence type="ECO:0000313" key="9">
    <source>
        <dbReference type="EMBL" id="OGZ04013.1"/>
    </source>
</evidence>
<accession>A0A1G2CRK6</accession>
<evidence type="ECO:0000256" key="4">
    <source>
        <dbReference type="ARBA" id="ARBA00022741"/>
    </source>
</evidence>
<gene>
    <name evidence="9" type="ORF">A2648_00220</name>
</gene>
<dbReference type="PANTHER" id="PTHR11406:SF23">
    <property type="entry name" value="PHOSPHOGLYCERATE KINASE 1, CHLOROPLASTIC-RELATED"/>
    <property type="match status" value="1"/>
</dbReference>
<feature type="binding site" evidence="7">
    <location>
        <begin position="336"/>
        <end position="339"/>
    </location>
    <ligand>
        <name>ATP</name>
        <dbReference type="ChEBI" id="CHEBI:30616"/>
    </ligand>
</feature>
<dbReference type="Pfam" id="PF00162">
    <property type="entry name" value="PGK"/>
    <property type="match status" value="1"/>
</dbReference>
<evidence type="ECO:0000256" key="6">
    <source>
        <dbReference type="ARBA" id="ARBA00022840"/>
    </source>
</evidence>
<dbReference type="Proteomes" id="UP000178841">
    <property type="component" value="Unassembled WGS sequence"/>
</dbReference>
<dbReference type="EMBL" id="MHLH01000012">
    <property type="protein sequence ID" value="OGZ04013.1"/>
    <property type="molecule type" value="Genomic_DNA"/>
</dbReference>
<evidence type="ECO:0000256" key="1">
    <source>
        <dbReference type="ARBA" id="ARBA00000642"/>
    </source>
</evidence>
<evidence type="ECO:0000313" key="10">
    <source>
        <dbReference type="Proteomes" id="UP000178841"/>
    </source>
</evidence>
<keyword evidence="3 8" id="KW-0808">Transferase</keyword>
<dbReference type="InterPro" id="IPR015911">
    <property type="entry name" value="Phosphoglycerate_kinase_CS"/>
</dbReference>
<feature type="binding site" evidence="7">
    <location>
        <position position="202"/>
    </location>
    <ligand>
        <name>ATP</name>
        <dbReference type="ChEBI" id="CHEBI:30616"/>
    </ligand>
</feature>
<dbReference type="Gene3D" id="3.40.50.1260">
    <property type="entry name" value="Phosphoglycerate kinase, N-terminal domain"/>
    <property type="match status" value="2"/>
</dbReference>
<keyword evidence="6 7" id="KW-0067">ATP-binding</keyword>
<dbReference type="InterPro" id="IPR001576">
    <property type="entry name" value="Phosphoglycerate_kinase"/>
</dbReference>
<dbReference type="PRINTS" id="PR00477">
    <property type="entry name" value="PHGLYCKINASE"/>
</dbReference>
<comment type="caution">
    <text evidence="9">The sequence shown here is derived from an EMBL/GenBank/DDBJ whole genome shotgun (WGS) entry which is preliminary data.</text>
</comment>
<name>A0A1G2CRK6_9BACT</name>
<dbReference type="InterPro" id="IPR015824">
    <property type="entry name" value="Phosphoglycerate_kinase_N"/>
</dbReference>
<dbReference type="InterPro" id="IPR036043">
    <property type="entry name" value="Phosphoglycerate_kinase_sf"/>
</dbReference>
<reference evidence="9 10" key="1">
    <citation type="journal article" date="2016" name="Nat. Commun.">
        <title>Thousands of microbial genomes shed light on interconnected biogeochemical processes in an aquifer system.</title>
        <authorList>
            <person name="Anantharaman K."/>
            <person name="Brown C.T."/>
            <person name="Hug L.A."/>
            <person name="Sharon I."/>
            <person name="Castelle C.J."/>
            <person name="Probst A.J."/>
            <person name="Thomas B.C."/>
            <person name="Singh A."/>
            <person name="Wilkins M.J."/>
            <person name="Karaoz U."/>
            <person name="Brodie E.L."/>
            <person name="Williams K.H."/>
            <person name="Hubbard S.S."/>
            <person name="Banfield J.F."/>
        </authorList>
    </citation>
    <scope>NUCLEOTIDE SEQUENCE [LARGE SCALE GENOMIC DNA]</scope>
</reference>
<evidence type="ECO:0000256" key="5">
    <source>
        <dbReference type="ARBA" id="ARBA00022777"/>
    </source>
</evidence>
<dbReference type="GO" id="GO:0005829">
    <property type="term" value="C:cytosol"/>
    <property type="evidence" value="ECO:0007669"/>
    <property type="project" value="TreeGrafter"/>
</dbReference>
<dbReference type="GO" id="GO:0006096">
    <property type="term" value="P:glycolytic process"/>
    <property type="evidence" value="ECO:0007669"/>
    <property type="project" value="InterPro"/>
</dbReference>
<proteinExistence type="inferred from homology"/>
<dbReference type="GO" id="GO:0006094">
    <property type="term" value="P:gluconeogenesis"/>
    <property type="evidence" value="ECO:0007669"/>
    <property type="project" value="TreeGrafter"/>
</dbReference>
<protein>
    <recommendedName>
        <fullName evidence="2 8">Phosphoglycerate kinase</fullName>
        <ecNumber evidence="2 8">2.7.2.3</ecNumber>
    </recommendedName>
</protein>
<dbReference type="AlphaFoldDB" id="A0A1G2CRK6"/>
<dbReference type="GO" id="GO:0004618">
    <property type="term" value="F:phosphoglycerate kinase activity"/>
    <property type="evidence" value="ECO:0007669"/>
    <property type="project" value="UniProtKB-EC"/>
</dbReference>
<evidence type="ECO:0000256" key="2">
    <source>
        <dbReference type="ARBA" id="ARBA00013061"/>
    </source>
</evidence>
<dbReference type="PANTHER" id="PTHR11406">
    <property type="entry name" value="PHOSPHOGLYCERATE KINASE"/>
    <property type="match status" value="1"/>
</dbReference>
<comment type="catalytic activity">
    <reaction evidence="1 8">
        <text>(2R)-3-phosphoglycerate + ATP = (2R)-3-phospho-glyceroyl phosphate + ADP</text>
        <dbReference type="Rhea" id="RHEA:14801"/>
        <dbReference type="ChEBI" id="CHEBI:30616"/>
        <dbReference type="ChEBI" id="CHEBI:57604"/>
        <dbReference type="ChEBI" id="CHEBI:58272"/>
        <dbReference type="ChEBI" id="CHEBI:456216"/>
        <dbReference type="EC" id="2.7.2.3"/>
    </reaction>
</comment>
<dbReference type="SUPFAM" id="SSF53748">
    <property type="entry name" value="Phosphoglycerate kinase"/>
    <property type="match status" value="1"/>
</dbReference>
<dbReference type="GO" id="GO:0043531">
    <property type="term" value="F:ADP binding"/>
    <property type="evidence" value="ECO:0007669"/>
    <property type="project" value="TreeGrafter"/>
</dbReference>
<evidence type="ECO:0000256" key="7">
    <source>
        <dbReference type="PIRSR" id="PIRSR000724-2"/>
    </source>
</evidence>
<dbReference type="GO" id="GO:0005524">
    <property type="term" value="F:ATP binding"/>
    <property type="evidence" value="ECO:0007669"/>
    <property type="project" value="UniProtKB-KW"/>
</dbReference>
<evidence type="ECO:0000256" key="3">
    <source>
        <dbReference type="ARBA" id="ARBA00022679"/>
    </source>
</evidence>
<dbReference type="PIRSF" id="PIRSF000724">
    <property type="entry name" value="Pgk"/>
    <property type="match status" value="1"/>
</dbReference>
<keyword evidence="5 8" id="KW-0418">Kinase</keyword>